<dbReference type="Proteomes" id="UP000813461">
    <property type="component" value="Unassembled WGS sequence"/>
</dbReference>
<gene>
    <name evidence="2" type="ORF">FB567DRAFT_462401</name>
</gene>
<dbReference type="Gene3D" id="3.50.50.60">
    <property type="entry name" value="FAD/NAD(P)-binding domain"/>
    <property type="match status" value="1"/>
</dbReference>
<feature type="domain" description="FAD dependent oxidoreductase" evidence="1">
    <location>
        <begin position="42"/>
        <end position="421"/>
    </location>
</feature>
<dbReference type="EMBL" id="JAGMVJ010000002">
    <property type="protein sequence ID" value="KAH7093657.1"/>
    <property type="molecule type" value="Genomic_DNA"/>
</dbReference>
<dbReference type="OrthoDB" id="429143at2759"/>
<dbReference type="PANTHER" id="PTHR13847">
    <property type="entry name" value="SARCOSINE DEHYDROGENASE-RELATED"/>
    <property type="match status" value="1"/>
</dbReference>
<accession>A0A8K0RFI6</accession>
<evidence type="ECO:0000313" key="2">
    <source>
        <dbReference type="EMBL" id="KAH7093657.1"/>
    </source>
</evidence>
<dbReference type="Pfam" id="PF01266">
    <property type="entry name" value="DAO"/>
    <property type="match status" value="1"/>
</dbReference>
<evidence type="ECO:0000259" key="1">
    <source>
        <dbReference type="Pfam" id="PF01266"/>
    </source>
</evidence>
<comment type="caution">
    <text evidence="2">The sequence shown here is derived from an EMBL/GenBank/DDBJ whole genome shotgun (WGS) entry which is preliminary data.</text>
</comment>
<dbReference type="SUPFAM" id="SSF51905">
    <property type="entry name" value="FAD/NAD(P)-binding domain"/>
    <property type="match status" value="1"/>
</dbReference>
<dbReference type="PANTHER" id="PTHR13847:SF279">
    <property type="entry name" value="FAD DEPENDENT OXIDOREDUCTASE DOMAIN-CONTAINING PROTEIN-RELATED"/>
    <property type="match status" value="1"/>
</dbReference>
<reference evidence="2" key="1">
    <citation type="journal article" date="2021" name="Nat. Commun.">
        <title>Genetic determinants of endophytism in the Arabidopsis root mycobiome.</title>
        <authorList>
            <person name="Mesny F."/>
            <person name="Miyauchi S."/>
            <person name="Thiergart T."/>
            <person name="Pickel B."/>
            <person name="Atanasova L."/>
            <person name="Karlsson M."/>
            <person name="Huettel B."/>
            <person name="Barry K.W."/>
            <person name="Haridas S."/>
            <person name="Chen C."/>
            <person name="Bauer D."/>
            <person name="Andreopoulos W."/>
            <person name="Pangilinan J."/>
            <person name="LaButti K."/>
            <person name="Riley R."/>
            <person name="Lipzen A."/>
            <person name="Clum A."/>
            <person name="Drula E."/>
            <person name="Henrissat B."/>
            <person name="Kohler A."/>
            <person name="Grigoriev I.V."/>
            <person name="Martin F.M."/>
            <person name="Hacquard S."/>
        </authorList>
    </citation>
    <scope>NUCLEOTIDE SEQUENCE</scope>
    <source>
        <strain evidence="2">MPI-SDFR-AT-0120</strain>
    </source>
</reference>
<evidence type="ECO:0000313" key="3">
    <source>
        <dbReference type="Proteomes" id="UP000813461"/>
    </source>
</evidence>
<organism evidence="2 3">
    <name type="scientific">Paraphoma chrysanthemicola</name>
    <dbReference type="NCBI Taxonomy" id="798071"/>
    <lineage>
        <taxon>Eukaryota</taxon>
        <taxon>Fungi</taxon>
        <taxon>Dikarya</taxon>
        <taxon>Ascomycota</taxon>
        <taxon>Pezizomycotina</taxon>
        <taxon>Dothideomycetes</taxon>
        <taxon>Pleosporomycetidae</taxon>
        <taxon>Pleosporales</taxon>
        <taxon>Pleosporineae</taxon>
        <taxon>Phaeosphaeriaceae</taxon>
        <taxon>Paraphoma</taxon>
    </lineage>
</organism>
<dbReference type="AlphaFoldDB" id="A0A8K0RFI6"/>
<dbReference type="GO" id="GO:0005737">
    <property type="term" value="C:cytoplasm"/>
    <property type="evidence" value="ECO:0007669"/>
    <property type="project" value="TreeGrafter"/>
</dbReference>
<sequence length="469" mass="51818">MSSNLGASKPFPVANAVPSYWRKQTGSIDTHRSTTGLPTEADIVVIGAGYVGASVVHHLIEESLSANRPVPSILILEAREACSGATGRNGGHLKPDPLLRAASLLDTHGRAVAEHVASFEARQVDAIKELVAREHIDCDFEETRVVDVCLYPEGRDKMRNKIQKIADAGISTAKTIKYVSGLQAEEASGVRGALSCHVYNAARLSPYRLVMRLLENALDHGVNLQTFTPATEVRALETDSKRHSWLIDTSRGSIRTKVVVHATNGYTAALVPEMKDKIVPVRGMVARLAGSKAPKIKDSYMMRFSDYEYDYMIPRPDGSLILGGARRDYYKSLANWFDVSDDSEIIQSARGYFDGYMQQHFHGWEDSGSRTEEVWTGIMGYSNDEFPYVGSIPGKSGQYICAGFTGHGMPQIFLSAKAVASMVITGESENVDLPAPYRTTKQRWYEKRDHAALTTWRKVTERQTVQARL</sequence>
<protein>
    <submittedName>
        <fullName evidence="2">FAD dependent oxidoreductase</fullName>
    </submittedName>
</protein>
<name>A0A8K0RFI6_9PLEO</name>
<dbReference type="InterPro" id="IPR006076">
    <property type="entry name" value="FAD-dep_OxRdtase"/>
</dbReference>
<keyword evidence="3" id="KW-1185">Reference proteome</keyword>
<dbReference type="InterPro" id="IPR036188">
    <property type="entry name" value="FAD/NAD-bd_sf"/>
</dbReference>
<proteinExistence type="predicted"/>
<dbReference type="Gene3D" id="3.30.9.10">
    <property type="entry name" value="D-Amino Acid Oxidase, subunit A, domain 2"/>
    <property type="match status" value="1"/>
</dbReference>